<keyword evidence="7" id="KW-0694">RNA-binding</keyword>
<dbReference type="Pfam" id="PF00271">
    <property type="entry name" value="Helicase_C"/>
    <property type="match status" value="1"/>
</dbReference>
<dbReference type="SMART" id="SM00490">
    <property type="entry name" value="HELICc"/>
    <property type="match status" value="1"/>
</dbReference>
<dbReference type="InterPro" id="IPR014001">
    <property type="entry name" value="Helicase_ATP-bd"/>
</dbReference>
<feature type="compositionally biased region" description="Basic and acidic residues" evidence="10">
    <location>
        <begin position="594"/>
        <end position="604"/>
    </location>
</feature>
<protein>
    <recommendedName>
        <fullName evidence="2">RNA helicase</fullName>
        <ecNumber evidence="2">3.6.4.13</ecNumber>
    </recommendedName>
</protein>
<keyword evidence="4 9" id="KW-0378">Hydrolase</keyword>
<feature type="region of interest" description="Disordered" evidence="10">
    <location>
        <begin position="554"/>
        <end position="604"/>
    </location>
</feature>
<keyword evidence="14" id="KW-1185">Reference proteome</keyword>
<evidence type="ECO:0000256" key="7">
    <source>
        <dbReference type="ARBA" id="ARBA00022884"/>
    </source>
</evidence>
<evidence type="ECO:0000259" key="12">
    <source>
        <dbReference type="PROSITE" id="PS51194"/>
    </source>
</evidence>
<evidence type="ECO:0000256" key="10">
    <source>
        <dbReference type="SAM" id="MobiDB-lite"/>
    </source>
</evidence>
<gene>
    <name evidence="13" type="ORF">CYMTET_47621</name>
</gene>
<keyword evidence="6 9" id="KW-0067">ATP-binding</keyword>
<evidence type="ECO:0000313" key="13">
    <source>
        <dbReference type="EMBL" id="KAK3242699.1"/>
    </source>
</evidence>
<comment type="similarity">
    <text evidence="1">Belongs to the DEAD box helicase family. DDX54/DBP10 subfamily.</text>
</comment>
<dbReference type="InterPro" id="IPR012541">
    <property type="entry name" value="DBP10_C"/>
</dbReference>
<accession>A0AAE0BV79</accession>
<dbReference type="EMBL" id="LGRX02033132">
    <property type="protein sequence ID" value="KAK3242699.1"/>
    <property type="molecule type" value="Genomic_DNA"/>
</dbReference>
<dbReference type="AlphaFoldDB" id="A0AAE0BV79"/>
<sequence length="676" mass="74067">MGEVEGMSLGEVEFLVFDEADRLFEMGFAEQLHQIMKVLPEHRQTMLVSATMPQILAEFARAGLHNPEVVRLDTEMKISPDLQTLFFNVRAEEKTAALVYLLKEVIPRDQQTIVFACTKHHVEFLGVVLREEGIVCTTVYGSMDQTARTIAVSKFRNRKASVLIVTDVAARGVDIPLLDNVVNYNFPAGAKLFVHRVGRAARAGRKGIAYSLVLREEVGHLVDLTLFLGQRLVPSKATRGALAEGGEDVLEPMGKDELEYGAFPQSLLDDICEHVKTICHDNSELTVLTKVCSNAYKQYMRSITNCSTESARRAHAMASPGIHSMFQSSLKAGSHNSIPEAIQGYCVWAEQLKNFRPAQTVLEAEGGGEGVKLVAKSTGLLAMQAKRREHDRTILSNIHRVENVRKVHDLAEEQNAPEETESLDTEEIAEQPSGKASHSLMTTGRFRDDAFFVSAAPSTTSQAGVEMSVHGKSRLNALDEAILDLEPEDAEAARKLRQVYHWDKKKKAYVKMRAEDVEKAELGKKRGGSKFAEDMFKKKKKDGPSMYQKWSAKTNKSIGDGDDDGGSHAAQQRGGKGKGKGKGGGRGGVVNKGVKSELKTADQGLEGKERAVAKEVAGKEAAAKEVAAKEAVAKEAVRREKPREVVGVVVAAENGRSVKTRHFLACAHTIGSQQVW</sequence>
<reference evidence="13 14" key="1">
    <citation type="journal article" date="2015" name="Genome Biol. Evol.">
        <title>Comparative Genomics of a Bacterivorous Green Alga Reveals Evolutionary Causalities and Consequences of Phago-Mixotrophic Mode of Nutrition.</title>
        <authorList>
            <person name="Burns J.A."/>
            <person name="Paasch A."/>
            <person name="Narechania A."/>
            <person name="Kim E."/>
        </authorList>
    </citation>
    <scope>NUCLEOTIDE SEQUENCE [LARGE SCALE GENOMIC DNA]</scope>
    <source>
        <strain evidence="13 14">PLY_AMNH</strain>
    </source>
</reference>
<dbReference type="InterPro" id="IPR027417">
    <property type="entry name" value="P-loop_NTPase"/>
</dbReference>
<dbReference type="Proteomes" id="UP001190700">
    <property type="component" value="Unassembled WGS sequence"/>
</dbReference>
<dbReference type="PROSITE" id="PS51192">
    <property type="entry name" value="HELICASE_ATP_BIND_1"/>
    <property type="match status" value="1"/>
</dbReference>
<evidence type="ECO:0000256" key="9">
    <source>
        <dbReference type="RuleBase" id="RU000492"/>
    </source>
</evidence>
<dbReference type="InterPro" id="IPR000629">
    <property type="entry name" value="RNA-helicase_DEAD-box_CS"/>
</dbReference>
<evidence type="ECO:0000256" key="1">
    <source>
        <dbReference type="ARBA" id="ARBA00010379"/>
    </source>
</evidence>
<dbReference type="PROSITE" id="PS00039">
    <property type="entry name" value="DEAD_ATP_HELICASE"/>
    <property type="match status" value="1"/>
</dbReference>
<keyword evidence="3 9" id="KW-0547">Nucleotide-binding</keyword>
<dbReference type="SUPFAM" id="SSF52540">
    <property type="entry name" value="P-loop containing nucleoside triphosphate hydrolases"/>
    <property type="match status" value="1"/>
</dbReference>
<dbReference type="GO" id="GO:0016787">
    <property type="term" value="F:hydrolase activity"/>
    <property type="evidence" value="ECO:0007669"/>
    <property type="project" value="UniProtKB-KW"/>
</dbReference>
<dbReference type="Gene3D" id="3.40.50.300">
    <property type="entry name" value="P-loop containing nucleotide triphosphate hydrolases"/>
    <property type="match status" value="2"/>
</dbReference>
<dbReference type="SMART" id="SM01123">
    <property type="entry name" value="DBP10CT"/>
    <property type="match status" value="1"/>
</dbReference>
<organism evidence="13 14">
    <name type="scientific">Cymbomonas tetramitiformis</name>
    <dbReference type="NCBI Taxonomy" id="36881"/>
    <lineage>
        <taxon>Eukaryota</taxon>
        <taxon>Viridiplantae</taxon>
        <taxon>Chlorophyta</taxon>
        <taxon>Pyramimonadophyceae</taxon>
        <taxon>Pyramimonadales</taxon>
        <taxon>Pyramimonadaceae</taxon>
        <taxon>Cymbomonas</taxon>
    </lineage>
</organism>
<feature type="domain" description="Helicase C-terminal" evidence="12">
    <location>
        <begin position="97"/>
        <end position="246"/>
    </location>
</feature>
<keyword evidence="5 9" id="KW-0347">Helicase</keyword>
<dbReference type="EC" id="3.6.4.13" evidence="2"/>
<evidence type="ECO:0000256" key="6">
    <source>
        <dbReference type="ARBA" id="ARBA00022840"/>
    </source>
</evidence>
<name>A0AAE0BV79_9CHLO</name>
<dbReference type="GO" id="GO:0005730">
    <property type="term" value="C:nucleolus"/>
    <property type="evidence" value="ECO:0007669"/>
    <property type="project" value="UniProtKB-SubCell"/>
</dbReference>
<evidence type="ECO:0000313" key="14">
    <source>
        <dbReference type="Proteomes" id="UP001190700"/>
    </source>
</evidence>
<evidence type="ECO:0000256" key="4">
    <source>
        <dbReference type="ARBA" id="ARBA00022801"/>
    </source>
</evidence>
<dbReference type="InterPro" id="IPR011545">
    <property type="entry name" value="DEAD/DEAH_box_helicase_dom"/>
</dbReference>
<dbReference type="InterPro" id="IPR001650">
    <property type="entry name" value="Helicase_C-like"/>
</dbReference>
<feature type="compositionally biased region" description="Acidic residues" evidence="10">
    <location>
        <begin position="415"/>
        <end position="429"/>
    </location>
</feature>
<dbReference type="GO" id="GO:0005829">
    <property type="term" value="C:cytosol"/>
    <property type="evidence" value="ECO:0007669"/>
    <property type="project" value="TreeGrafter"/>
</dbReference>
<evidence type="ECO:0000256" key="8">
    <source>
        <dbReference type="ARBA" id="ARBA00047984"/>
    </source>
</evidence>
<dbReference type="PROSITE" id="PS51194">
    <property type="entry name" value="HELICASE_CTER"/>
    <property type="match status" value="1"/>
</dbReference>
<dbReference type="CDD" id="cd18787">
    <property type="entry name" value="SF2_C_DEAD"/>
    <property type="match status" value="1"/>
</dbReference>
<dbReference type="GO" id="GO:0003723">
    <property type="term" value="F:RNA binding"/>
    <property type="evidence" value="ECO:0007669"/>
    <property type="project" value="UniProtKB-KW"/>
</dbReference>
<dbReference type="Pfam" id="PF00270">
    <property type="entry name" value="DEAD"/>
    <property type="match status" value="1"/>
</dbReference>
<dbReference type="GO" id="GO:0003724">
    <property type="term" value="F:RNA helicase activity"/>
    <property type="evidence" value="ECO:0007669"/>
    <property type="project" value="UniProtKB-EC"/>
</dbReference>
<evidence type="ECO:0000256" key="2">
    <source>
        <dbReference type="ARBA" id="ARBA00012552"/>
    </source>
</evidence>
<evidence type="ECO:0000259" key="11">
    <source>
        <dbReference type="PROSITE" id="PS51192"/>
    </source>
</evidence>
<feature type="region of interest" description="Disordered" evidence="10">
    <location>
        <begin position="412"/>
        <end position="439"/>
    </location>
</feature>
<evidence type="ECO:0000256" key="5">
    <source>
        <dbReference type="ARBA" id="ARBA00022806"/>
    </source>
</evidence>
<dbReference type="InterPro" id="IPR050079">
    <property type="entry name" value="DEAD_box_RNA_helicase"/>
</dbReference>
<dbReference type="GO" id="GO:0005524">
    <property type="term" value="F:ATP binding"/>
    <property type="evidence" value="ECO:0007669"/>
    <property type="project" value="UniProtKB-KW"/>
</dbReference>
<comment type="caution">
    <text evidence="13">The sequence shown here is derived from an EMBL/GenBank/DDBJ whole genome shotgun (WGS) entry which is preliminary data.</text>
</comment>
<comment type="catalytic activity">
    <reaction evidence="8">
        <text>ATP + H2O = ADP + phosphate + H(+)</text>
        <dbReference type="Rhea" id="RHEA:13065"/>
        <dbReference type="ChEBI" id="CHEBI:15377"/>
        <dbReference type="ChEBI" id="CHEBI:15378"/>
        <dbReference type="ChEBI" id="CHEBI:30616"/>
        <dbReference type="ChEBI" id="CHEBI:43474"/>
        <dbReference type="ChEBI" id="CHEBI:456216"/>
        <dbReference type="EC" id="3.6.4.13"/>
    </reaction>
</comment>
<proteinExistence type="inferred from homology"/>
<evidence type="ECO:0000256" key="3">
    <source>
        <dbReference type="ARBA" id="ARBA00022741"/>
    </source>
</evidence>
<dbReference type="PANTHER" id="PTHR47959">
    <property type="entry name" value="ATP-DEPENDENT RNA HELICASE RHLE-RELATED"/>
    <property type="match status" value="1"/>
</dbReference>
<feature type="domain" description="Helicase ATP-binding" evidence="11">
    <location>
        <begin position="1"/>
        <end position="70"/>
    </location>
</feature>
<dbReference type="PANTHER" id="PTHR47959:SF8">
    <property type="entry name" value="RNA HELICASE"/>
    <property type="match status" value="1"/>
</dbReference>